<dbReference type="PROSITE" id="PS51891">
    <property type="entry name" value="CENP_V_GFA"/>
    <property type="match status" value="1"/>
</dbReference>
<dbReference type="Pfam" id="PF04828">
    <property type="entry name" value="GFA"/>
    <property type="match status" value="1"/>
</dbReference>
<evidence type="ECO:0000256" key="2">
    <source>
        <dbReference type="ARBA" id="ARBA00022723"/>
    </source>
</evidence>
<keyword evidence="2" id="KW-0479">Metal-binding</keyword>
<dbReference type="PANTHER" id="PTHR33337">
    <property type="entry name" value="GFA DOMAIN-CONTAINING PROTEIN"/>
    <property type="match status" value="1"/>
</dbReference>
<dbReference type="GO" id="GO:0046872">
    <property type="term" value="F:metal ion binding"/>
    <property type="evidence" value="ECO:0007669"/>
    <property type="project" value="UniProtKB-KW"/>
</dbReference>
<feature type="domain" description="CENP-V/GFA" evidence="5">
    <location>
        <begin position="1"/>
        <end position="99"/>
    </location>
</feature>
<organism evidence="6">
    <name type="scientific">marine metagenome</name>
    <dbReference type="NCBI Taxonomy" id="408172"/>
    <lineage>
        <taxon>unclassified sequences</taxon>
        <taxon>metagenomes</taxon>
        <taxon>ecological metagenomes</taxon>
    </lineage>
</organism>
<evidence type="ECO:0000256" key="3">
    <source>
        <dbReference type="ARBA" id="ARBA00022833"/>
    </source>
</evidence>
<protein>
    <recommendedName>
        <fullName evidence="5">CENP-V/GFA domain-containing protein</fullName>
    </recommendedName>
</protein>
<accession>A0A382XY41</accession>
<reference evidence="6" key="1">
    <citation type="submission" date="2018-05" db="EMBL/GenBank/DDBJ databases">
        <authorList>
            <person name="Lanie J.A."/>
            <person name="Ng W.-L."/>
            <person name="Kazmierczak K.M."/>
            <person name="Andrzejewski T.M."/>
            <person name="Davidsen T.M."/>
            <person name="Wayne K.J."/>
            <person name="Tettelin H."/>
            <person name="Glass J.I."/>
            <person name="Rusch D."/>
            <person name="Podicherti R."/>
            <person name="Tsui H.-C.T."/>
            <person name="Winkler M.E."/>
        </authorList>
    </citation>
    <scope>NUCLEOTIDE SEQUENCE</scope>
</reference>
<dbReference type="GO" id="GO:0016846">
    <property type="term" value="F:carbon-sulfur lyase activity"/>
    <property type="evidence" value="ECO:0007669"/>
    <property type="project" value="InterPro"/>
</dbReference>
<comment type="similarity">
    <text evidence="1">Belongs to the Gfa family.</text>
</comment>
<dbReference type="EMBL" id="UINC01171164">
    <property type="protein sequence ID" value="SVD75575.1"/>
    <property type="molecule type" value="Genomic_DNA"/>
</dbReference>
<evidence type="ECO:0000256" key="4">
    <source>
        <dbReference type="ARBA" id="ARBA00023239"/>
    </source>
</evidence>
<keyword evidence="3" id="KW-0862">Zinc</keyword>
<evidence type="ECO:0000313" key="6">
    <source>
        <dbReference type="EMBL" id="SVD75575.1"/>
    </source>
</evidence>
<dbReference type="PANTHER" id="PTHR33337:SF40">
    <property type="entry name" value="CENP-V_GFA DOMAIN-CONTAINING PROTEIN-RELATED"/>
    <property type="match status" value="1"/>
</dbReference>
<dbReference type="AlphaFoldDB" id="A0A382XY41"/>
<name>A0A382XY41_9ZZZZ</name>
<gene>
    <name evidence="6" type="ORF">METZ01_LOCUS428429</name>
</gene>
<proteinExistence type="inferred from homology"/>
<sequence length="117" mass="13117">MGNCHCRDCQRATGSAFYPGVLFKETDFTLLQGEPAWYESSADRGHIMRRGFCSACGSPLFLINEASSGIRLLYAGSLDDPSLYKPQRDIYVASAQPWDIMDPDLPKFDAMPDMKRK</sequence>
<evidence type="ECO:0000259" key="5">
    <source>
        <dbReference type="PROSITE" id="PS51891"/>
    </source>
</evidence>
<dbReference type="SUPFAM" id="SSF51316">
    <property type="entry name" value="Mss4-like"/>
    <property type="match status" value="1"/>
</dbReference>
<evidence type="ECO:0000256" key="1">
    <source>
        <dbReference type="ARBA" id="ARBA00005495"/>
    </source>
</evidence>
<dbReference type="InterPro" id="IPR006913">
    <property type="entry name" value="CENP-V/GFA"/>
</dbReference>
<keyword evidence="4" id="KW-0456">Lyase</keyword>
<dbReference type="InterPro" id="IPR011057">
    <property type="entry name" value="Mss4-like_sf"/>
</dbReference>
<dbReference type="Gene3D" id="3.90.1590.10">
    <property type="entry name" value="glutathione-dependent formaldehyde- activating enzyme (gfa)"/>
    <property type="match status" value="1"/>
</dbReference>